<name>A0AAV2BH19_9ARAC</name>
<dbReference type="AlphaFoldDB" id="A0AAV2BH19"/>
<organism evidence="2 3">
    <name type="scientific">Larinioides sclopetarius</name>
    <dbReference type="NCBI Taxonomy" id="280406"/>
    <lineage>
        <taxon>Eukaryota</taxon>
        <taxon>Metazoa</taxon>
        <taxon>Ecdysozoa</taxon>
        <taxon>Arthropoda</taxon>
        <taxon>Chelicerata</taxon>
        <taxon>Arachnida</taxon>
        <taxon>Araneae</taxon>
        <taxon>Araneomorphae</taxon>
        <taxon>Entelegynae</taxon>
        <taxon>Araneoidea</taxon>
        <taxon>Araneidae</taxon>
        <taxon>Larinioides</taxon>
    </lineage>
</organism>
<dbReference type="SUPFAM" id="SSF49599">
    <property type="entry name" value="TRAF domain-like"/>
    <property type="match status" value="1"/>
</dbReference>
<dbReference type="InterPro" id="IPR002083">
    <property type="entry name" value="MATH/TRAF_dom"/>
</dbReference>
<protein>
    <recommendedName>
        <fullName evidence="1">MATH domain-containing protein</fullName>
    </recommendedName>
</protein>
<dbReference type="InterPro" id="IPR008974">
    <property type="entry name" value="TRAF-like"/>
</dbReference>
<feature type="domain" description="MATH" evidence="1">
    <location>
        <begin position="7"/>
        <end position="135"/>
    </location>
</feature>
<dbReference type="Gene3D" id="2.60.210.10">
    <property type="entry name" value="Apoptosis, Tumor Necrosis Factor Receptor Associated Protein 2, Chain A"/>
    <property type="match status" value="1"/>
</dbReference>
<sequence>MACEGNCFTFTWKLENISYCLQKQNRVIKSPAFVVDSFGERKWYLGLYPRGQEYEDFISFALYKELDSKKTVQREIKYELAFVGKDGSFLRRISKYDFSDHPGHGFSDFAGREEVFDTKRSIFLPHDILTARCRIWKTDGELAESIRCFAHTRIGVEKRSFMWKKCEKLQFS</sequence>
<comment type="caution">
    <text evidence="2">The sequence shown here is derived from an EMBL/GenBank/DDBJ whole genome shotgun (WGS) entry which is preliminary data.</text>
</comment>
<proteinExistence type="predicted"/>
<evidence type="ECO:0000313" key="3">
    <source>
        <dbReference type="Proteomes" id="UP001497382"/>
    </source>
</evidence>
<dbReference type="PROSITE" id="PS50144">
    <property type="entry name" value="MATH"/>
    <property type="match status" value="1"/>
</dbReference>
<dbReference type="Pfam" id="PF22486">
    <property type="entry name" value="MATH_2"/>
    <property type="match status" value="1"/>
</dbReference>
<dbReference type="CDD" id="cd00121">
    <property type="entry name" value="MATH"/>
    <property type="match status" value="1"/>
</dbReference>
<evidence type="ECO:0000259" key="1">
    <source>
        <dbReference type="PROSITE" id="PS50144"/>
    </source>
</evidence>
<reference evidence="2 3" key="1">
    <citation type="submission" date="2024-04" db="EMBL/GenBank/DDBJ databases">
        <authorList>
            <person name="Rising A."/>
            <person name="Reimegard J."/>
            <person name="Sonavane S."/>
            <person name="Akerstrom W."/>
            <person name="Nylinder S."/>
            <person name="Hedman E."/>
            <person name="Kallberg Y."/>
        </authorList>
    </citation>
    <scope>NUCLEOTIDE SEQUENCE [LARGE SCALE GENOMIC DNA]</scope>
</reference>
<dbReference type="Proteomes" id="UP001497382">
    <property type="component" value="Unassembled WGS sequence"/>
</dbReference>
<gene>
    <name evidence="2" type="ORF">LARSCL_LOCUS18808</name>
</gene>
<dbReference type="EMBL" id="CAXIEN010000350">
    <property type="protein sequence ID" value="CAL1294603.1"/>
    <property type="molecule type" value="Genomic_DNA"/>
</dbReference>
<accession>A0AAV2BH19</accession>
<keyword evidence="3" id="KW-1185">Reference proteome</keyword>
<evidence type="ECO:0000313" key="2">
    <source>
        <dbReference type="EMBL" id="CAL1294603.1"/>
    </source>
</evidence>